<accession>A0A0D8XC85</accession>
<reference evidence="2" key="2">
    <citation type="journal article" date="2016" name="Sci. Rep.">
        <title>Dictyocaulus viviparus genome, variome and transcriptome elucidate lungworm biology and support future intervention.</title>
        <authorList>
            <person name="McNulty S.N."/>
            <person name="Strube C."/>
            <person name="Rosa B.A."/>
            <person name="Martin J.C."/>
            <person name="Tyagi R."/>
            <person name="Choi Y.J."/>
            <person name="Wang Q."/>
            <person name="Hallsworth Pepin K."/>
            <person name="Zhang X."/>
            <person name="Ozersky P."/>
            <person name="Wilson R.K."/>
            <person name="Sternberg P.W."/>
            <person name="Gasser R.B."/>
            <person name="Mitreva M."/>
        </authorList>
    </citation>
    <scope>NUCLEOTIDE SEQUENCE [LARGE SCALE GENOMIC DNA]</scope>
    <source>
        <strain evidence="2">HannoverDv2000</strain>
    </source>
</reference>
<dbReference type="Gene3D" id="2.120.10.80">
    <property type="entry name" value="Kelch-type beta propeller"/>
    <property type="match status" value="1"/>
</dbReference>
<keyword evidence="2" id="KW-1185">Reference proteome</keyword>
<dbReference type="EMBL" id="KN716866">
    <property type="protein sequence ID" value="KJH41259.1"/>
    <property type="molecule type" value="Genomic_DNA"/>
</dbReference>
<dbReference type="AlphaFoldDB" id="A0A0D8XC85"/>
<dbReference type="Proteomes" id="UP000053766">
    <property type="component" value="Unassembled WGS sequence"/>
</dbReference>
<evidence type="ECO:0000313" key="2">
    <source>
        <dbReference type="Proteomes" id="UP000053766"/>
    </source>
</evidence>
<name>A0A0D8XC85_DICVI</name>
<organism evidence="1 2">
    <name type="scientific">Dictyocaulus viviparus</name>
    <name type="common">Bovine lungworm</name>
    <dbReference type="NCBI Taxonomy" id="29172"/>
    <lineage>
        <taxon>Eukaryota</taxon>
        <taxon>Metazoa</taxon>
        <taxon>Ecdysozoa</taxon>
        <taxon>Nematoda</taxon>
        <taxon>Chromadorea</taxon>
        <taxon>Rhabditida</taxon>
        <taxon>Rhabditina</taxon>
        <taxon>Rhabditomorpha</taxon>
        <taxon>Strongyloidea</taxon>
        <taxon>Metastrongylidae</taxon>
        <taxon>Dictyocaulus</taxon>
    </lineage>
</organism>
<protein>
    <submittedName>
        <fullName evidence="1">Kelch repeat protein</fullName>
    </submittedName>
</protein>
<proteinExistence type="predicted"/>
<gene>
    <name evidence="1" type="ORF">DICVIV_12770</name>
</gene>
<evidence type="ECO:0000313" key="1">
    <source>
        <dbReference type="EMBL" id="KJH41259.1"/>
    </source>
</evidence>
<dbReference type="InterPro" id="IPR015915">
    <property type="entry name" value="Kelch-typ_b-propeller"/>
</dbReference>
<reference evidence="1 2" key="1">
    <citation type="submission" date="2013-11" db="EMBL/GenBank/DDBJ databases">
        <title>Draft genome of the bovine lungworm Dictyocaulus viviparus.</title>
        <authorList>
            <person name="Mitreva M."/>
        </authorList>
    </citation>
    <scope>NUCLEOTIDE SEQUENCE [LARGE SCALE GENOMIC DNA]</scope>
    <source>
        <strain evidence="1 2">HannoverDv2000</strain>
    </source>
</reference>
<sequence>MTLCDIPFRLKNSVGVPLNDGGVLVFGGWDEKHTMKTVFRLSFDACFTSYRIDLESILPYNVEGHSCAINGDHVYVVGGYDGISVTNKILRYSISNKTSEVIPARLSTARENHVCEIVFGRYMLVVGGWDGKKALNSVEVFELAEEYPYLIPTDLTFELLQARIRPASIVF</sequence>
<dbReference type="SUPFAM" id="SSF117281">
    <property type="entry name" value="Kelch motif"/>
    <property type="match status" value="1"/>
</dbReference>
<dbReference type="Pfam" id="PF24681">
    <property type="entry name" value="Kelch_KLHDC2_KLHL20_DRC7"/>
    <property type="match status" value="1"/>
</dbReference>
<dbReference type="OrthoDB" id="5861246at2759"/>